<feature type="domain" description="AFP-like" evidence="1">
    <location>
        <begin position="296"/>
        <end position="354"/>
    </location>
</feature>
<dbReference type="InterPro" id="IPR006190">
    <property type="entry name" value="SAF_AFP_Neu5Ac"/>
</dbReference>
<name>A0A381XY19_9ZZZZ</name>
<gene>
    <name evidence="2" type="ORF">METZ01_LOCUS122512</name>
</gene>
<dbReference type="SMART" id="SM00858">
    <property type="entry name" value="SAF"/>
    <property type="match status" value="1"/>
</dbReference>
<dbReference type="InterPro" id="IPR057736">
    <property type="entry name" value="SAF_PseI/NeuA/NeuB"/>
</dbReference>
<dbReference type="InterPro" id="IPR013974">
    <property type="entry name" value="SAF"/>
</dbReference>
<dbReference type="GO" id="GO:0047444">
    <property type="term" value="F:N-acylneuraminate-9-phosphate synthase activity"/>
    <property type="evidence" value="ECO:0007669"/>
    <property type="project" value="TreeGrafter"/>
</dbReference>
<organism evidence="2">
    <name type="scientific">marine metagenome</name>
    <dbReference type="NCBI Taxonomy" id="408172"/>
    <lineage>
        <taxon>unclassified sequences</taxon>
        <taxon>metagenomes</taxon>
        <taxon>ecological metagenomes</taxon>
    </lineage>
</organism>
<protein>
    <recommendedName>
        <fullName evidence="1">AFP-like domain-containing protein</fullName>
    </recommendedName>
</protein>
<dbReference type="InterPro" id="IPR013132">
    <property type="entry name" value="PseI/NeuA/B-like_N"/>
</dbReference>
<dbReference type="Pfam" id="PF08666">
    <property type="entry name" value="SAF"/>
    <property type="match status" value="1"/>
</dbReference>
<dbReference type="PANTHER" id="PTHR42966">
    <property type="entry name" value="N-ACETYLNEURAMINATE SYNTHASE"/>
    <property type="match status" value="1"/>
</dbReference>
<evidence type="ECO:0000259" key="1">
    <source>
        <dbReference type="PROSITE" id="PS50844"/>
    </source>
</evidence>
<dbReference type="CDD" id="cd11615">
    <property type="entry name" value="SAF_NeuB_like"/>
    <property type="match status" value="1"/>
</dbReference>
<dbReference type="InterPro" id="IPR036732">
    <property type="entry name" value="AFP_Neu5c_C_sf"/>
</dbReference>
<dbReference type="InterPro" id="IPR013785">
    <property type="entry name" value="Aldolase_TIM"/>
</dbReference>
<proteinExistence type="predicted"/>
<dbReference type="SUPFAM" id="SSF51269">
    <property type="entry name" value="AFP III-like domain"/>
    <property type="match status" value="1"/>
</dbReference>
<dbReference type="Gene3D" id="3.20.20.70">
    <property type="entry name" value="Aldolase class I"/>
    <property type="match status" value="1"/>
</dbReference>
<evidence type="ECO:0000313" key="2">
    <source>
        <dbReference type="EMBL" id="SVA69658.1"/>
    </source>
</evidence>
<accession>A0A381XY19</accession>
<dbReference type="EMBL" id="UINC01016794">
    <property type="protein sequence ID" value="SVA69658.1"/>
    <property type="molecule type" value="Genomic_DNA"/>
</dbReference>
<sequence>MTAVQLGNRLLTPRSRPYVIAEIGVNHEGSMDQAKRLIELVKEGGADAAKFQSYRADTLASKDSPAYWDISKETTLSQHQLFQKYDKFGPAEYTALAEHCRKTGVDFISTPFDDAAIEFLDPLVPFFKVASADLTNVPFLRKVAAKGKPIVLSTGASTLAEIDSAVDVLTRAQCQQIVLLHCILNYPTEHANAHLRMISGLQRAYPDRLIGYSDHTLPDDAMTSLVAALLLGSVVIEKHFTHDKTLPGNDHYHAMDVHDLSRFVALVDYIHTLLGPEDLKAPIATEEISRRNARRSIVLARDLTAGHRLEATDLTYKRPGTGVSPMHWDTVVGRTVSRALQADALLQWQDLDDD</sequence>
<dbReference type="AlphaFoldDB" id="A0A381XY19"/>
<dbReference type="Gene3D" id="3.90.1210.10">
    <property type="entry name" value="Antifreeze-like/N-acetylneuraminic acid synthase C-terminal domain"/>
    <property type="match status" value="1"/>
</dbReference>
<dbReference type="InterPro" id="IPR051690">
    <property type="entry name" value="PseI-like"/>
</dbReference>
<reference evidence="2" key="1">
    <citation type="submission" date="2018-05" db="EMBL/GenBank/DDBJ databases">
        <authorList>
            <person name="Lanie J.A."/>
            <person name="Ng W.-L."/>
            <person name="Kazmierczak K.M."/>
            <person name="Andrzejewski T.M."/>
            <person name="Davidsen T.M."/>
            <person name="Wayne K.J."/>
            <person name="Tettelin H."/>
            <person name="Glass J.I."/>
            <person name="Rusch D."/>
            <person name="Podicherti R."/>
            <person name="Tsui H.-C.T."/>
            <person name="Winkler M.E."/>
        </authorList>
    </citation>
    <scope>NUCLEOTIDE SEQUENCE</scope>
</reference>
<dbReference type="PANTHER" id="PTHR42966:SF1">
    <property type="entry name" value="SIALIC ACID SYNTHASE"/>
    <property type="match status" value="1"/>
</dbReference>
<dbReference type="GO" id="GO:0016051">
    <property type="term" value="P:carbohydrate biosynthetic process"/>
    <property type="evidence" value="ECO:0007669"/>
    <property type="project" value="InterPro"/>
</dbReference>
<dbReference type="PROSITE" id="PS50844">
    <property type="entry name" value="AFP_LIKE"/>
    <property type="match status" value="1"/>
</dbReference>
<dbReference type="SUPFAM" id="SSF51569">
    <property type="entry name" value="Aldolase"/>
    <property type="match status" value="1"/>
</dbReference>
<dbReference type="Pfam" id="PF03102">
    <property type="entry name" value="NeuB"/>
    <property type="match status" value="1"/>
</dbReference>